<dbReference type="InterPro" id="IPR004089">
    <property type="entry name" value="MCPsignal_dom"/>
</dbReference>
<evidence type="ECO:0000256" key="2">
    <source>
        <dbReference type="ARBA" id="ARBA00029447"/>
    </source>
</evidence>
<dbReference type="Pfam" id="PF12729">
    <property type="entry name" value="4HB_MCP_1"/>
    <property type="match status" value="1"/>
</dbReference>
<evidence type="ECO:0000313" key="8">
    <source>
        <dbReference type="Proteomes" id="UP001326110"/>
    </source>
</evidence>
<dbReference type="Gene3D" id="1.10.287.950">
    <property type="entry name" value="Methyl-accepting chemotaxis protein"/>
    <property type="match status" value="1"/>
</dbReference>
<dbReference type="RefSeq" id="WP_019921068.1">
    <property type="nucleotide sequence ID" value="NZ_CP140152.1"/>
</dbReference>
<dbReference type="Pfam" id="PF00015">
    <property type="entry name" value="MCPsignal"/>
    <property type="match status" value="1"/>
</dbReference>
<evidence type="ECO:0000256" key="1">
    <source>
        <dbReference type="ARBA" id="ARBA00022481"/>
    </source>
</evidence>
<organism evidence="7 8">
    <name type="scientific">Duganella zoogloeoides</name>
    <dbReference type="NCBI Taxonomy" id="75659"/>
    <lineage>
        <taxon>Bacteria</taxon>
        <taxon>Pseudomonadati</taxon>
        <taxon>Pseudomonadota</taxon>
        <taxon>Betaproteobacteria</taxon>
        <taxon>Burkholderiales</taxon>
        <taxon>Oxalobacteraceae</taxon>
        <taxon>Telluria group</taxon>
        <taxon>Duganella</taxon>
    </lineage>
</organism>
<proteinExistence type="inferred from homology"/>
<keyword evidence="4" id="KW-1133">Transmembrane helix</keyword>
<dbReference type="PROSITE" id="PS50111">
    <property type="entry name" value="CHEMOTAXIS_TRANSDUC_2"/>
    <property type="match status" value="1"/>
</dbReference>
<accession>A0ABZ0Y636</accession>
<dbReference type="PANTHER" id="PTHR43531">
    <property type="entry name" value="PROTEIN ICFG"/>
    <property type="match status" value="1"/>
</dbReference>
<dbReference type="InterPro" id="IPR024478">
    <property type="entry name" value="HlyB_4HB_MCP"/>
</dbReference>
<keyword evidence="4" id="KW-0812">Transmembrane</keyword>
<feature type="domain" description="HAMP" evidence="6">
    <location>
        <begin position="215"/>
        <end position="267"/>
    </location>
</feature>
<dbReference type="Proteomes" id="UP001326110">
    <property type="component" value="Chromosome"/>
</dbReference>
<evidence type="ECO:0000259" key="5">
    <source>
        <dbReference type="PROSITE" id="PS50111"/>
    </source>
</evidence>
<dbReference type="PRINTS" id="PR00260">
    <property type="entry name" value="CHEMTRNSDUCR"/>
</dbReference>
<dbReference type="Gene3D" id="6.10.340.10">
    <property type="match status" value="1"/>
</dbReference>
<dbReference type="InterPro" id="IPR004090">
    <property type="entry name" value="Chemotax_Me-accpt_rcpt"/>
</dbReference>
<dbReference type="CDD" id="cd06225">
    <property type="entry name" value="HAMP"/>
    <property type="match status" value="1"/>
</dbReference>
<dbReference type="InterPro" id="IPR051310">
    <property type="entry name" value="MCP_chemotaxis"/>
</dbReference>
<dbReference type="SMART" id="SM00283">
    <property type="entry name" value="MA"/>
    <property type="match status" value="1"/>
</dbReference>
<evidence type="ECO:0000313" key="7">
    <source>
        <dbReference type="EMBL" id="WQH07054.1"/>
    </source>
</evidence>
<evidence type="ECO:0000256" key="4">
    <source>
        <dbReference type="SAM" id="Phobius"/>
    </source>
</evidence>
<dbReference type="PROSITE" id="PS50885">
    <property type="entry name" value="HAMP"/>
    <property type="match status" value="1"/>
</dbReference>
<dbReference type="PROSITE" id="PS51257">
    <property type="entry name" value="PROKAR_LIPOPROTEIN"/>
    <property type="match status" value="1"/>
</dbReference>
<dbReference type="SMART" id="SM00304">
    <property type="entry name" value="HAMP"/>
    <property type="match status" value="1"/>
</dbReference>
<dbReference type="CDD" id="cd11386">
    <property type="entry name" value="MCP_signal"/>
    <property type="match status" value="1"/>
</dbReference>
<sequence>MTLLKLSQLNTGMRVVASFAALLLLMACMSAVSLWRLQSANDTTANLVHDKLAREQLTSELLGAAELNGLRAISVARSDSLEVSDLFMAQLVAGDRQAEATERKLAALPTEAAEAALLQAVAAKKAVYMALRADLFKFKDMGRIQDVESLLDTRLGATFKQYTGALDQLLTWQTQEATALAAASDQQFRNSRVLLAALGAAALAAGIVLAWMLTRSVVQPLTQAVALAEQVAAGELHAVINHGRRDEIGQLFDALSHMTARLADTVGRVRDGAVAIDAASREIANGNLDLSRRTEHQAGALQETASAMVELTTAVKQNSSNARQANTLAVSASGVAGKGGHAVRDMVNTMAGINDDARKISDITGVIDGIAFQTNILALNAAVEAARAGEQGRGFAVVASEVRSLAQRSADAAREIKKLITASTERIASGSAQAQAAGATMDDIVASVEQVTVIIGAISTASGEQEAGIEQVGRAIGEMDGVTQQNAALVEEAAAAADAMQAQARDLAALVGSFRIDGAAAEDTTVVVAAAKARPALRRAAVLLPAGRAANGAV</sequence>
<dbReference type="SUPFAM" id="SSF58104">
    <property type="entry name" value="Methyl-accepting chemotaxis protein (MCP) signaling domain"/>
    <property type="match status" value="1"/>
</dbReference>
<name>A0ABZ0Y636_9BURK</name>
<keyword evidence="4" id="KW-0472">Membrane</keyword>
<keyword evidence="1" id="KW-0488">Methylation</keyword>
<evidence type="ECO:0000256" key="3">
    <source>
        <dbReference type="PROSITE-ProRule" id="PRU00284"/>
    </source>
</evidence>
<dbReference type="PANTHER" id="PTHR43531:SF14">
    <property type="entry name" value="METHYL-ACCEPTING CHEMOTAXIS PROTEIN I-RELATED"/>
    <property type="match status" value="1"/>
</dbReference>
<dbReference type="Pfam" id="PF00672">
    <property type="entry name" value="HAMP"/>
    <property type="match status" value="1"/>
</dbReference>
<feature type="transmembrane region" description="Helical" evidence="4">
    <location>
        <begin position="12"/>
        <end position="35"/>
    </location>
</feature>
<dbReference type="EMBL" id="CP140152">
    <property type="protein sequence ID" value="WQH07054.1"/>
    <property type="molecule type" value="Genomic_DNA"/>
</dbReference>
<evidence type="ECO:0000259" key="6">
    <source>
        <dbReference type="PROSITE" id="PS50885"/>
    </source>
</evidence>
<comment type="similarity">
    <text evidence="2">Belongs to the methyl-accepting chemotaxis (MCP) protein family.</text>
</comment>
<keyword evidence="3" id="KW-0807">Transducer</keyword>
<keyword evidence="8" id="KW-1185">Reference proteome</keyword>
<dbReference type="InterPro" id="IPR003660">
    <property type="entry name" value="HAMP_dom"/>
</dbReference>
<feature type="transmembrane region" description="Helical" evidence="4">
    <location>
        <begin position="193"/>
        <end position="213"/>
    </location>
</feature>
<reference evidence="7 8" key="1">
    <citation type="submission" date="2023-11" db="EMBL/GenBank/DDBJ databases">
        <title>MicrobeMod: A computational toolkit for identifying prokaryotic methylation and restriction-modification with nanopore sequencing.</title>
        <authorList>
            <person name="Crits-Christoph A."/>
            <person name="Kang S.C."/>
            <person name="Lee H."/>
            <person name="Ostrov N."/>
        </authorList>
    </citation>
    <scope>NUCLEOTIDE SEQUENCE [LARGE SCALE GENOMIC DNA]</scope>
    <source>
        <strain evidence="7 8">ATCC 25935</strain>
    </source>
</reference>
<gene>
    <name evidence="7" type="ORF">SR858_12195</name>
</gene>
<feature type="domain" description="Methyl-accepting transducer" evidence="5">
    <location>
        <begin position="272"/>
        <end position="501"/>
    </location>
</feature>
<protein>
    <submittedName>
        <fullName evidence="7">Methyl-accepting chemotaxis protein</fullName>
    </submittedName>
</protein>